<name>A0A9W7M3I5_HIBTR</name>
<protein>
    <submittedName>
        <fullName evidence="1">Uncharacterized protein</fullName>
    </submittedName>
</protein>
<organism evidence="1 2">
    <name type="scientific">Hibiscus trionum</name>
    <name type="common">Flower of an hour</name>
    <dbReference type="NCBI Taxonomy" id="183268"/>
    <lineage>
        <taxon>Eukaryota</taxon>
        <taxon>Viridiplantae</taxon>
        <taxon>Streptophyta</taxon>
        <taxon>Embryophyta</taxon>
        <taxon>Tracheophyta</taxon>
        <taxon>Spermatophyta</taxon>
        <taxon>Magnoliopsida</taxon>
        <taxon>eudicotyledons</taxon>
        <taxon>Gunneridae</taxon>
        <taxon>Pentapetalae</taxon>
        <taxon>rosids</taxon>
        <taxon>malvids</taxon>
        <taxon>Malvales</taxon>
        <taxon>Malvaceae</taxon>
        <taxon>Malvoideae</taxon>
        <taxon>Hibiscus</taxon>
    </lineage>
</organism>
<gene>
    <name evidence="1" type="ORF">HRI_002327700</name>
</gene>
<proteinExistence type="predicted"/>
<keyword evidence="2" id="KW-1185">Reference proteome</keyword>
<reference evidence="1" key="1">
    <citation type="submission" date="2023-05" db="EMBL/GenBank/DDBJ databases">
        <title>Genome and transcriptome analyses reveal genes involved in the formation of fine ridges on petal epidermal cells in Hibiscus trionum.</title>
        <authorList>
            <person name="Koshimizu S."/>
            <person name="Masuda S."/>
            <person name="Ishii T."/>
            <person name="Shirasu K."/>
            <person name="Hoshino A."/>
            <person name="Arita M."/>
        </authorList>
    </citation>
    <scope>NUCLEOTIDE SEQUENCE</scope>
    <source>
        <strain evidence="1">Hamamatsu line</strain>
    </source>
</reference>
<comment type="caution">
    <text evidence="1">The sequence shown here is derived from an EMBL/GenBank/DDBJ whole genome shotgun (WGS) entry which is preliminary data.</text>
</comment>
<dbReference type="OrthoDB" id="1002101at2759"/>
<accession>A0A9W7M3I5</accession>
<dbReference type="Proteomes" id="UP001165190">
    <property type="component" value="Unassembled WGS sequence"/>
</dbReference>
<dbReference type="EMBL" id="BSYR01000021">
    <property type="protein sequence ID" value="GMI86584.1"/>
    <property type="molecule type" value="Genomic_DNA"/>
</dbReference>
<sequence>MVSIEALAMAGTDYNEWGLDIEEWEDDDYSQCPPPHLLAQEMEEEPAMVVKQRTGIIHTGSPTHCCQDFDAGGERRHRKAFRGRALAGTILQSSKSIKMIKYMIILLMVAIIVGRKKFLKPY</sequence>
<evidence type="ECO:0000313" key="1">
    <source>
        <dbReference type="EMBL" id="GMI86584.1"/>
    </source>
</evidence>
<dbReference type="AlphaFoldDB" id="A0A9W7M3I5"/>
<evidence type="ECO:0000313" key="2">
    <source>
        <dbReference type="Proteomes" id="UP001165190"/>
    </source>
</evidence>